<dbReference type="InterPro" id="IPR036465">
    <property type="entry name" value="vWFA_dom_sf"/>
</dbReference>
<dbReference type="InterPro" id="IPR036174">
    <property type="entry name" value="Znf_Sec23_Sec24_sf"/>
</dbReference>
<dbReference type="InterPro" id="IPR006900">
    <property type="entry name" value="Sec23/24_helical_dom"/>
</dbReference>
<dbReference type="GO" id="GO:0000149">
    <property type="term" value="F:SNARE binding"/>
    <property type="evidence" value="ECO:0007669"/>
    <property type="project" value="TreeGrafter"/>
</dbReference>
<dbReference type="SUPFAM" id="SSF81811">
    <property type="entry name" value="Helical domain of Sec23/24"/>
    <property type="match status" value="1"/>
</dbReference>
<evidence type="ECO:0000313" key="10">
    <source>
        <dbReference type="Proteomes" id="UP001059546"/>
    </source>
</evidence>
<feature type="compositionally biased region" description="Basic and acidic residues" evidence="4">
    <location>
        <begin position="1"/>
        <end position="19"/>
    </location>
</feature>
<dbReference type="Gene3D" id="2.30.30.380">
    <property type="entry name" value="Zn-finger domain of Sec23/24"/>
    <property type="match status" value="1"/>
</dbReference>
<dbReference type="GO" id="GO:0070971">
    <property type="term" value="C:endoplasmic reticulum exit site"/>
    <property type="evidence" value="ECO:0007669"/>
    <property type="project" value="TreeGrafter"/>
</dbReference>
<evidence type="ECO:0000259" key="5">
    <source>
        <dbReference type="Pfam" id="PF04810"/>
    </source>
</evidence>
<dbReference type="InterPro" id="IPR006895">
    <property type="entry name" value="Znf_Sec23_Sec24"/>
</dbReference>
<dbReference type="Gene3D" id="3.40.50.410">
    <property type="entry name" value="von Willebrand factor, type A domain"/>
    <property type="match status" value="1"/>
</dbReference>
<dbReference type="InterPro" id="IPR006896">
    <property type="entry name" value="Sec23/24_trunk_dom"/>
</dbReference>
<dbReference type="GO" id="GO:0030127">
    <property type="term" value="C:COPII vesicle coat"/>
    <property type="evidence" value="ECO:0007669"/>
    <property type="project" value="InterPro"/>
</dbReference>
<dbReference type="EMBL" id="CP075148">
    <property type="protein sequence ID" value="UTX42648.1"/>
    <property type="molecule type" value="Genomic_DNA"/>
</dbReference>
<evidence type="ECO:0000256" key="3">
    <source>
        <dbReference type="ARBA" id="ARBA00022927"/>
    </source>
</evidence>
<dbReference type="InterPro" id="IPR036180">
    <property type="entry name" value="Gelsolin-like_dom_sf"/>
</dbReference>
<dbReference type="Pfam" id="PF08033">
    <property type="entry name" value="Sec23_BS"/>
    <property type="match status" value="1"/>
</dbReference>
<feature type="region of interest" description="Disordered" evidence="4">
    <location>
        <begin position="1"/>
        <end position="21"/>
    </location>
</feature>
<comment type="similarity">
    <text evidence="1">Belongs to the SEC23/SEC24 family. SEC24 subfamily.</text>
</comment>
<dbReference type="SUPFAM" id="SSF82919">
    <property type="entry name" value="Zn-finger domain of Sec23/24"/>
    <property type="match status" value="1"/>
</dbReference>
<gene>
    <name evidence="9" type="ORF">GPU96_02g03630</name>
</gene>
<dbReference type="Pfam" id="PF04815">
    <property type="entry name" value="Sec23_helical"/>
    <property type="match status" value="1"/>
</dbReference>
<dbReference type="Gene3D" id="3.40.20.10">
    <property type="entry name" value="Severin"/>
    <property type="match status" value="1"/>
</dbReference>
<evidence type="ECO:0000259" key="7">
    <source>
        <dbReference type="Pfam" id="PF04815"/>
    </source>
</evidence>
<protein>
    <submittedName>
        <fullName evidence="9">Protein transport protein SEC24A</fullName>
    </submittedName>
</protein>
<dbReference type="Pfam" id="PF04811">
    <property type="entry name" value="Sec23_trunk"/>
    <property type="match status" value="1"/>
</dbReference>
<dbReference type="GO" id="GO:0008270">
    <property type="term" value="F:zinc ion binding"/>
    <property type="evidence" value="ECO:0007669"/>
    <property type="project" value="InterPro"/>
</dbReference>
<dbReference type="Pfam" id="PF04810">
    <property type="entry name" value="zf-Sec23_Sec24"/>
    <property type="match status" value="1"/>
</dbReference>
<dbReference type="GO" id="GO:0006886">
    <property type="term" value="P:intracellular protein transport"/>
    <property type="evidence" value="ECO:0007669"/>
    <property type="project" value="InterPro"/>
</dbReference>
<name>A0A9Q9CB59_ENCHE</name>
<evidence type="ECO:0000259" key="8">
    <source>
        <dbReference type="Pfam" id="PF08033"/>
    </source>
</evidence>
<reference evidence="9" key="1">
    <citation type="submission" date="2021-05" db="EMBL/GenBank/DDBJ databases">
        <title>Encephalitozoon hellem ATCC 50604 Complete Genome.</title>
        <authorList>
            <person name="Mascarenhas dos Santos A.C."/>
            <person name="Julian A.T."/>
            <person name="Pombert J.-F."/>
        </authorList>
    </citation>
    <scope>NUCLEOTIDE SEQUENCE</scope>
    <source>
        <strain evidence="9">ATCC 50604</strain>
    </source>
</reference>
<evidence type="ECO:0000313" key="9">
    <source>
        <dbReference type="EMBL" id="UTX42648.1"/>
    </source>
</evidence>
<dbReference type="AlphaFoldDB" id="A0A9Q9CB59"/>
<dbReference type="Gene3D" id="2.60.40.1670">
    <property type="entry name" value="beta-sandwich domain of Sec23/24"/>
    <property type="match status" value="1"/>
</dbReference>
<dbReference type="PANTHER" id="PTHR13803">
    <property type="entry name" value="SEC24-RELATED PROTEIN"/>
    <property type="match status" value="1"/>
</dbReference>
<evidence type="ECO:0000256" key="1">
    <source>
        <dbReference type="ARBA" id="ARBA00008334"/>
    </source>
</evidence>
<dbReference type="InterPro" id="IPR036175">
    <property type="entry name" value="Sec23/24_helical_dom_sf"/>
</dbReference>
<dbReference type="InterPro" id="IPR029006">
    <property type="entry name" value="ADF-H/Gelsolin-like_dom_sf"/>
</dbReference>
<feature type="domain" description="Sec23/Sec24 helical" evidence="7">
    <location>
        <begin position="493"/>
        <end position="563"/>
    </location>
</feature>
<dbReference type="Gene3D" id="1.20.120.730">
    <property type="entry name" value="Sec23/Sec24 helical domain"/>
    <property type="match status" value="1"/>
</dbReference>
<keyword evidence="2" id="KW-0813">Transport</keyword>
<organism evidence="9 10">
    <name type="scientific">Encephalitozoon hellem</name>
    <name type="common">Microsporidian parasite</name>
    <dbReference type="NCBI Taxonomy" id="27973"/>
    <lineage>
        <taxon>Eukaryota</taxon>
        <taxon>Fungi</taxon>
        <taxon>Fungi incertae sedis</taxon>
        <taxon>Microsporidia</taxon>
        <taxon>Unikaryonidae</taxon>
        <taxon>Encephalitozoon</taxon>
    </lineage>
</organism>
<sequence length="706" mass="80621">MERMEGGFESSHQDREDLPPRSIIDENNYYRSTLFAIPEKQDIIRTSGIPFVINVIPENYEEEDIPLCSDDIIRCEYCKSYLNPFVEIIPPGLKWKCNVCLSINDLVTAFQVTSRGITRDGDLFDPRANSIHNYSYYNRTELRSTVYELEAPPNYSLKTPSPPLICFLIEVTFESMKYRSVDAVMRSIAGGLNSKSFDPRSRMMFAFFDSSVYLLKRNGDFSVISDATYIPFFLEEDFLLPLDHHLDIDGVEKFFIENKPTRNNYGDALRIVQNILGATGGCIISFLATHPNVGPGSVDTNQYELRCKSVFYKEISVHLSKQGISVTQFLFPRLGIELPTLSVLSKYTGGMLYYYPNFDGSDPAFATKLANDLASHLDLNLGLYGMCRVRTSKCVFIKEYFGSLHHRSEDLISFSTFFPPHSFSFEIDVSREEGTRGVCFQVAILRTLRTGERRIRVVNFCIDRVARSLYSIVDPYAIAHALALKAFFFESRSKGGGNEYLSKSMKDIVKSYKQLSNTTTLLPASLEVLPMLVLSLCKSIPLRPASYTPMDYKSYYIYLLSNSYPKLVDTMIYPTLLPLHRLDSVQPLNLTLNCLETNGLYLLDTGVTIFFFVARDCDPSLPNLLFDPSIGSERFIFDPEKNEYSDSVCKIIKELRSNRYLTPNYVLVRDDGISSIYRDIFFTYFVEDESHGLPSYSRYLELLRAQ</sequence>
<evidence type="ECO:0000256" key="2">
    <source>
        <dbReference type="ARBA" id="ARBA00022448"/>
    </source>
</evidence>
<feature type="domain" description="Sec23/Sec24 beta-sandwich" evidence="8">
    <location>
        <begin position="385"/>
        <end position="462"/>
    </location>
</feature>
<evidence type="ECO:0000256" key="4">
    <source>
        <dbReference type="SAM" id="MobiDB-lite"/>
    </source>
</evidence>
<proteinExistence type="inferred from homology"/>
<dbReference type="Proteomes" id="UP001059546">
    <property type="component" value="Chromosome II"/>
</dbReference>
<dbReference type="GO" id="GO:0090110">
    <property type="term" value="P:COPII-coated vesicle cargo loading"/>
    <property type="evidence" value="ECO:0007669"/>
    <property type="project" value="TreeGrafter"/>
</dbReference>
<feature type="domain" description="Sec23/Sec24 trunk" evidence="6">
    <location>
        <begin position="160"/>
        <end position="375"/>
    </location>
</feature>
<keyword evidence="3" id="KW-0653">Protein transport</keyword>
<dbReference type="SUPFAM" id="SSF82754">
    <property type="entry name" value="C-terminal, gelsolin-like domain of Sec23/24"/>
    <property type="match status" value="1"/>
</dbReference>
<feature type="domain" description="Zinc finger Sec23/Sec24-type" evidence="5">
    <location>
        <begin position="72"/>
        <end position="106"/>
    </location>
</feature>
<dbReference type="InterPro" id="IPR012990">
    <property type="entry name" value="Beta-sandwich_Sec23_24"/>
</dbReference>
<dbReference type="InterPro" id="IPR050550">
    <property type="entry name" value="SEC23_SEC24_subfamily"/>
</dbReference>
<evidence type="ECO:0000259" key="6">
    <source>
        <dbReference type="Pfam" id="PF04811"/>
    </source>
</evidence>
<dbReference type="SUPFAM" id="SSF81995">
    <property type="entry name" value="beta-sandwich domain of Sec23/24"/>
    <property type="match status" value="1"/>
</dbReference>
<accession>A0A9Q9CB59</accession>
<dbReference type="SUPFAM" id="SSF53300">
    <property type="entry name" value="vWA-like"/>
    <property type="match status" value="1"/>
</dbReference>